<feature type="region of interest" description="Disordered" evidence="1">
    <location>
        <begin position="456"/>
        <end position="583"/>
    </location>
</feature>
<feature type="compositionally biased region" description="Basic and acidic residues" evidence="1">
    <location>
        <begin position="456"/>
        <end position="477"/>
    </location>
</feature>
<keyword evidence="4" id="KW-1185">Reference proteome</keyword>
<dbReference type="OrthoDB" id="635132at2759"/>
<protein>
    <recommendedName>
        <fullName evidence="2">Aminotransferase-like plant mobile domain-containing protein</fullName>
    </recommendedName>
</protein>
<dbReference type="Pfam" id="PF10536">
    <property type="entry name" value="PMD"/>
    <property type="match status" value="1"/>
</dbReference>
<evidence type="ECO:0000313" key="3">
    <source>
        <dbReference type="EMBL" id="CAH9119342.1"/>
    </source>
</evidence>
<feature type="compositionally biased region" description="Polar residues" evidence="1">
    <location>
        <begin position="507"/>
        <end position="520"/>
    </location>
</feature>
<dbReference type="InterPro" id="IPR019557">
    <property type="entry name" value="AminoTfrase-like_pln_mobile"/>
</dbReference>
<feature type="compositionally biased region" description="Basic and acidic residues" evidence="1">
    <location>
        <begin position="560"/>
        <end position="572"/>
    </location>
</feature>
<gene>
    <name evidence="3" type="ORF">CEURO_LOCUS22279</name>
</gene>
<organism evidence="3 4">
    <name type="scientific">Cuscuta europaea</name>
    <name type="common">European dodder</name>
    <dbReference type="NCBI Taxonomy" id="41803"/>
    <lineage>
        <taxon>Eukaryota</taxon>
        <taxon>Viridiplantae</taxon>
        <taxon>Streptophyta</taxon>
        <taxon>Embryophyta</taxon>
        <taxon>Tracheophyta</taxon>
        <taxon>Spermatophyta</taxon>
        <taxon>Magnoliopsida</taxon>
        <taxon>eudicotyledons</taxon>
        <taxon>Gunneridae</taxon>
        <taxon>Pentapetalae</taxon>
        <taxon>asterids</taxon>
        <taxon>lamiids</taxon>
        <taxon>Solanales</taxon>
        <taxon>Convolvulaceae</taxon>
        <taxon>Cuscuteae</taxon>
        <taxon>Cuscuta</taxon>
        <taxon>Cuscuta subgen. Cuscuta</taxon>
    </lineage>
</organism>
<feature type="region of interest" description="Disordered" evidence="1">
    <location>
        <begin position="653"/>
        <end position="714"/>
    </location>
</feature>
<feature type="non-terminal residue" evidence="3">
    <location>
        <position position="763"/>
    </location>
</feature>
<feature type="domain" description="Aminotransferase-like plant mobile" evidence="2">
    <location>
        <begin position="122"/>
        <end position="320"/>
    </location>
</feature>
<comment type="caution">
    <text evidence="3">The sequence shown here is derived from an EMBL/GenBank/DDBJ whole genome shotgun (WGS) entry which is preliminary data.</text>
</comment>
<evidence type="ECO:0000259" key="2">
    <source>
        <dbReference type="Pfam" id="PF10536"/>
    </source>
</evidence>
<feature type="compositionally biased region" description="Basic and acidic residues" evidence="1">
    <location>
        <begin position="535"/>
        <end position="553"/>
    </location>
</feature>
<reference evidence="3" key="1">
    <citation type="submission" date="2022-07" db="EMBL/GenBank/DDBJ databases">
        <authorList>
            <person name="Macas J."/>
            <person name="Novak P."/>
            <person name="Neumann P."/>
        </authorList>
    </citation>
    <scope>NUCLEOTIDE SEQUENCE</scope>
</reference>
<dbReference type="Proteomes" id="UP001152484">
    <property type="component" value="Unassembled WGS sequence"/>
</dbReference>
<evidence type="ECO:0000256" key="1">
    <source>
        <dbReference type="SAM" id="MobiDB-lite"/>
    </source>
</evidence>
<proteinExistence type="predicted"/>
<sequence>MAGDEVPKQRRGQQTEREKADLVIQRKFGKKQLQNVESMRINCYCSLSEVVKRIKQQLKAEELVEFRRSVFGWVLDVEEMRTISGQLQLGFLCNYVKKVNGRKELNAIHFHIENSLVTLRKNDMCMALGLKFGGVKPHVEENFRGALWKKYFGNTSGVRRSDCQNALMNYNSGDPDNDQNDGVKLALLHVLSHGLFGNHTARELPAMYVNLVENLDDFNEYPWGDDVWAELVDNMRTNAKSLKKCKGTRVTLTGCLIAIQVWAFETFTGLAKADICSVIEGRETRIPRAVKWEFVKKPSLEVLSKIIFKNEKFEWKRMEPTNVEGEHFPILLSKQMRSSVRRSNPGIVGGYRVDGVKVFQKIEKRVKTKSAATVLEKAKNKKLEEKMEIEDEGEEDEEEDDSGGKVGFGTARKTDLTLRNVRKLSKENAKIMAELKKVRKTQKRQELLLKQLLEAMNRKDEAESEGVSKESKEKNNTEEGDEEAQGDQDNEGEQNAGDGDDGAVISSMPNYNIFGPQTQEKFQEAEVEDGSEENVLERTKEVEKGKCGEKEKAGGSNKQNQEEGMRGVEESVGRGVNNEEENWEDLNTQFVNELITSVDEVEKLVLGEKTSEEHSRKGEKVASVRVQEIAQGSGSTSVHADVNIEKSVEITCGADTRPKRNARSPDRYTPAENVVAAKRRRKERARKSEEDHFLPARKYGPFAENPTESPPEEEVRKLETYLQVGLLKRATKEAGGRRYRKDEDNMRGVPFILDMAKIESKTW</sequence>
<accession>A0A9P0ZY36</accession>
<dbReference type="AlphaFoldDB" id="A0A9P0ZY36"/>
<dbReference type="EMBL" id="CAMAPE010000079">
    <property type="protein sequence ID" value="CAH9119342.1"/>
    <property type="molecule type" value="Genomic_DNA"/>
</dbReference>
<name>A0A9P0ZY36_CUSEU</name>
<dbReference type="PANTHER" id="PTHR48449:SF1">
    <property type="entry name" value="DUF1985 DOMAIN-CONTAINING PROTEIN"/>
    <property type="match status" value="1"/>
</dbReference>
<feature type="compositionally biased region" description="Acidic residues" evidence="1">
    <location>
        <begin position="525"/>
        <end position="534"/>
    </location>
</feature>
<dbReference type="PANTHER" id="PTHR48449">
    <property type="entry name" value="DUF1985 DOMAIN-CONTAINING PROTEIN"/>
    <property type="match status" value="1"/>
</dbReference>
<feature type="compositionally biased region" description="Acidic residues" evidence="1">
    <location>
        <begin position="478"/>
        <end position="492"/>
    </location>
</feature>
<feature type="region of interest" description="Disordered" evidence="1">
    <location>
        <begin position="385"/>
        <end position="411"/>
    </location>
</feature>
<feature type="compositionally biased region" description="Acidic residues" evidence="1">
    <location>
        <begin position="387"/>
        <end position="401"/>
    </location>
</feature>
<evidence type="ECO:0000313" key="4">
    <source>
        <dbReference type="Proteomes" id="UP001152484"/>
    </source>
</evidence>